<dbReference type="SUPFAM" id="SSF52540">
    <property type="entry name" value="P-loop containing nucleoside triphosphate hydrolases"/>
    <property type="match status" value="1"/>
</dbReference>
<proteinExistence type="inferred from homology"/>
<evidence type="ECO:0000256" key="1">
    <source>
        <dbReference type="ARBA" id="ARBA00006914"/>
    </source>
</evidence>
<evidence type="ECO:0000256" key="2">
    <source>
        <dbReference type="ARBA" id="ARBA00022741"/>
    </source>
</evidence>
<dbReference type="SMART" id="SM00382">
    <property type="entry name" value="AAA"/>
    <property type="match status" value="1"/>
</dbReference>
<dbReference type="Pfam" id="PF00004">
    <property type="entry name" value="AAA"/>
    <property type="match status" value="1"/>
</dbReference>
<evidence type="ECO:0000256" key="3">
    <source>
        <dbReference type="ARBA" id="ARBA00022840"/>
    </source>
</evidence>
<feature type="domain" description="AAA+ ATPase" evidence="4">
    <location>
        <begin position="163"/>
        <end position="315"/>
    </location>
</feature>
<comment type="caution">
    <text evidence="5">The sequence shown here is derived from an EMBL/GenBank/DDBJ whole genome shotgun (WGS) entry which is preliminary data.</text>
</comment>
<dbReference type="GO" id="GO:0016887">
    <property type="term" value="F:ATP hydrolysis activity"/>
    <property type="evidence" value="ECO:0007669"/>
    <property type="project" value="InterPro"/>
</dbReference>
<keyword evidence="3" id="KW-0067">ATP-binding</keyword>
<dbReference type="Proteomes" id="UP000272729">
    <property type="component" value="Unassembled WGS sequence"/>
</dbReference>
<dbReference type="RefSeq" id="WP_121222051.1">
    <property type="nucleotide sequence ID" value="NZ_JBIUBA010000010.1"/>
</dbReference>
<accession>A0A495X7G3</accession>
<dbReference type="EMBL" id="RBXR01000001">
    <property type="protein sequence ID" value="RKT69932.1"/>
    <property type="molecule type" value="Genomic_DNA"/>
</dbReference>
<gene>
    <name evidence="5" type="ORF">DFJ66_3171</name>
</gene>
<dbReference type="InterPro" id="IPR027417">
    <property type="entry name" value="P-loop_NTPase"/>
</dbReference>
<evidence type="ECO:0000313" key="6">
    <source>
        <dbReference type="Proteomes" id="UP000272729"/>
    </source>
</evidence>
<keyword evidence="6" id="KW-1185">Reference proteome</keyword>
<keyword evidence="2" id="KW-0547">Nucleotide-binding</keyword>
<dbReference type="InterPro" id="IPR050221">
    <property type="entry name" value="26S_Proteasome_ATPase"/>
</dbReference>
<dbReference type="GO" id="GO:0005524">
    <property type="term" value="F:ATP binding"/>
    <property type="evidence" value="ECO:0007669"/>
    <property type="project" value="UniProtKB-KW"/>
</dbReference>
<organism evidence="5 6">
    <name type="scientific">Saccharothrix variisporea</name>
    <dbReference type="NCBI Taxonomy" id="543527"/>
    <lineage>
        <taxon>Bacteria</taxon>
        <taxon>Bacillati</taxon>
        <taxon>Actinomycetota</taxon>
        <taxon>Actinomycetes</taxon>
        <taxon>Pseudonocardiales</taxon>
        <taxon>Pseudonocardiaceae</taxon>
        <taxon>Saccharothrix</taxon>
    </lineage>
</organism>
<dbReference type="InterPro" id="IPR003593">
    <property type="entry name" value="AAA+_ATPase"/>
</dbReference>
<protein>
    <submittedName>
        <fullName evidence="5">ATPase family protein associated with various cellular activities (AAA)</fullName>
    </submittedName>
</protein>
<dbReference type="PANTHER" id="PTHR23073">
    <property type="entry name" value="26S PROTEASOME REGULATORY SUBUNIT"/>
    <property type="match status" value="1"/>
</dbReference>
<dbReference type="OrthoDB" id="4772339at2"/>
<name>A0A495X7G3_9PSEU</name>
<evidence type="ECO:0000313" key="5">
    <source>
        <dbReference type="EMBL" id="RKT69932.1"/>
    </source>
</evidence>
<reference evidence="5 6" key="1">
    <citation type="submission" date="2018-10" db="EMBL/GenBank/DDBJ databases">
        <title>Sequencing the genomes of 1000 actinobacteria strains.</title>
        <authorList>
            <person name="Klenk H.-P."/>
        </authorList>
    </citation>
    <scope>NUCLEOTIDE SEQUENCE [LARGE SCALE GENOMIC DNA]</scope>
    <source>
        <strain evidence="5 6">DSM 43911</strain>
    </source>
</reference>
<dbReference type="InterPro" id="IPR003959">
    <property type="entry name" value="ATPase_AAA_core"/>
</dbReference>
<comment type="similarity">
    <text evidence="1">Belongs to the AAA ATPase family.</text>
</comment>
<dbReference type="Gene3D" id="3.40.50.300">
    <property type="entry name" value="P-loop containing nucleotide triphosphate hydrolases"/>
    <property type="match status" value="1"/>
</dbReference>
<evidence type="ECO:0000259" key="4">
    <source>
        <dbReference type="SMART" id="SM00382"/>
    </source>
</evidence>
<dbReference type="AlphaFoldDB" id="A0A495X7G3"/>
<sequence length="393" mass="40817">MTAKLHFTPPTGAPDLRPIADALRRQLSGVHLEPTAVGTVFRVTLGSGESVDVRLSAVPVPGTVNGRSTIEFEAANALPAARSTAVPQPIADHLAHYLSAAAVAPAGPGGAAEDGVRRLRGVPGQAVVSDIATRLRGADSVRRWAARHHGSADLGALRAITDSTSLILLSGDPGTGKSALMRQAAPACAAVLGEDVMFLQLNERLRGQGIQGRAGSELTAAIQTIADVSEQYALPTIVFLDEADAVASSRGSDDIGSGAQENLAIVDGLIVAIDRVAHRDGARVVFVMATNLVDRIDPAILRRASVYSFDRPDAAARREIVHDLLGDVLDGPALDRLDLALARSGLPLTAADIAGQVVARAVREASALDAPLRLERLVELATQAVASSPVRRA</sequence>